<feature type="compositionally biased region" description="Polar residues" evidence="1">
    <location>
        <begin position="83"/>
        <end position="94"/>
    </location>
</feature>
<dbReference type="EMBL" id="AP006441">
    <property type="protein sequence ID" value="BAD23749.1"/>
    <property type="molecule type" value="Genomic_DNA"/>
</dbReference>
<accession>Q6K1W9</accession>
<reference evidence="3" key="2">
    <citation type="submission" date="2003-05" db="EMBL/GenBank/DDBJ databases">
        <title>Oryza sativa nipponbare(GA3) genomic DNA, chromosome 9, BAC clone:B1279D09.</title>
        <authorList>
            <person name="Sasaki T."/>
            <person name="Matsumoto T."/>
            <person name="Katayose Y."/>
        </authorList>
    </citation>
    <scope>NUCLEOTIDE SEQUENCE</scope>
</reference>
<evidence type="ECO:0000313" key="2">
    <source>
        <dbReference type="EMBL" id="BAD23435.1"/>
    </source>
</evidence>
<reference evidence="4" key="3">
    <citation type="journal article" date="2005" name="Nature">
        <title>The map-based sequence of the rice genome.</title>
        <authorList>
            <consortium name="International rice genome sequencing project (IRGSP)"/>
            <person name="Matsumoto T."/>
            <person name="Wu J."/>
            <person name="Kanamori H."/>
            <person name="Katayose Y."/>
            <person name="Fujisawa M."/>
            <person name="Namiki N."/>
            <person name="Mizuno H."/>
            <person name="Yamamoto K."/>
            <person name="Antonio B.A."/>
            <person name="Baba T."/>
            <person name="Sakata K."/>
            <person name="Nagamura Y."/>
            <person name="Aoki H."/>
            <person name="Arikawa K."/>
            <person name="Arita K."/>
            <person name="Bito T."/>
            <person name="Chiden Y."/>
            <person name="Fujitsuka N."/>
            <person name="Fukunaka R."/>
            <person name="Hamada M."/>
            <person name="Harada C."/>
            <person name="Hayashi A."/>
            <person name="Hijishita S."/>
            <person name="Honda M."/>
            <person name="Hosokawa S."/>
            <person name="Ichikawa Y."/>
            <person name="Idonuma A."/>
            <person name="Iijima M."/>
            <person name="Ikeda M."/>
            <person name="Ikeno M."/>
            <person name="Ito K."/>
            <person name="Ito S."/>
            <person name="Ito T."/>
            <person name="Ito Y."/>
            <person name="Ito Y."/>
            <person name="Iwabuchi A."/>
            <person name="Kamiya K."/>
            <person name="Karasawa W."/>
            <person name="Kurita K."/>
            <person name="Katagiri S."/>
            <person name="Kikuta A."/>
            <person name="Kobayashi H."/>
            <person name="Kobayashi N."/>
            <person name="Machita K."/>
            <person name="Maehara T."/>
            <person name="Masukawa M."/>
            <person name="Mizubayashi T."/>
            <person name="Mukai Y."/>
            <person name="Nagasaki H."/>
            <person name="Nagata Y."/>
            <person name="Naito S."/>
            <person name="Nakashima M."/>
            <person name="Nakama Y."/>
            <person name="Nakamichi Y."/>
            <person name="Nakamura M."/>
            <person name="Meguro A."/>
            <person name="Negishi M."/>
            <person name="Ohta I."/>
            <person name="Ohta T."/>
            <person name="Okamoto M."/>
            <person name="Ono N."/>
            <person name="Saji S."/>
            <person name="Sakaguchi M."/>
            <person name="Sakai K."/>
            <person name="Shibata M."/>
            <person name="Shimokawa T."/>
            <person name="Song J."/>
            <person name="Takazaki Y."/>
            <person name="Terasawa K."/>
            <person name="Tsugane M."/>
            <person name="Tsuji K."/>
            <person name="Ueda S."/>
            <person name="Waki K."/>
            <person name="Yamagata H."/>
            <person name="Yamamoto M."/>
            <person name="Yamamoto S."/>
            <person name="Yamane H."/>
            <person name="Yoshiki S."/>
            <person name="Yoshihara R."/>
            <person name="Yukawa K."/>
            <person name="Zhong H."/>
            <person name="Yano M."/>
            <person name="Yuan Q."/>
            <person name="Ouyang S."/>
            <person name="Liu J."/>
            <person name="Jones K.M."/>
            <person name="Gansberger K."/>
            <person name="Moffat K."/>
            <person name="Hill J."/>
            <person name="Bera J."/>
            <person name="Fadrosh D."/>
            <person name="Jin S."/>
            <person name="Johri S."/>
            <person name="Kim M."/>
            <person name="Overton L."/>
            <person name="Reardon M."/>
            <person name="Tsitrin T."/>
            <person name="Vuong H."/>
            <person name="Weaver B."/>
            <person name="Ciecko A."/>
            <person name="Tallon L."/>
            <person name="Jackson J."/>
            <person name="Pai G."/>
            <person name="Aken S.V."/>
            <person name="Utterback T."/>
            <person name="Reidmuller S."/>
            <person name="Feldblyum T."/>
            <person name="Hsiao J."/>
            <person name="Zismann V."/>
            <person name="Iobst S."/>
            <person name="de Vazeille A.R."/>
            <person name="Buell C.R."/>
            <person name="Ying K."/>
            <person name="Li Y."/>
            <person name="Lu T."/>
            <person name="Huang Y."/>
            <person name="Zhao Q."/>
            <person name="Feng Q."/>
            <person name="Zhang L."/>
            <person name="Zhu J."/>
            <person name="Weng Q."/>
            <person name="Mu J."/>
            <person name="Lu Y."/>
            <person name="Fan D."/>
            <person name="Liu Y."/>
            <person name="Guan J."/>
            <person name="Zhang Y."/>
            <person name="Yu S."/>
            <person name="Liu X."/>
            <person name="Zhang Y."/>
            <person name="Hong G."/>
            <person name="Han B."/>
            <person name="Choisne N."/>
            <person name="Demange N."/>
            <person name="Orjeda G."/>
            <person name="Samain S."/>
            <person name="Cattolico L."/>
            <person name="Pelletier E."/>
            <person name="Couloux A."/>
            <person name="Segurens B."/>
            <person name="Wincker P."/>
            <person name="D'Hont A."/>
            <person name="Scarpelli C."/>
            <person name="Weissenbach J."/>
            <person name="Salanoubat M."/>
            <person name="Quetier F."/>
            <person name="Yu Y."/>
            <person name="Kim H.R."/>
            <person name="Rambo T."/>
            <person name="Currie J."/>
            <person name="Collura K."/>
            <person name="Luo M."/>
            <person name="Yang T."/>
            <person name="Ammiraju J.S.S."/>
            <person name="Engler F."/>
            <person name="Soderlund C."/>
            <person name="Wing R.A."/>
            <person name="Palmer L.E."/>
            <person name="de la Bastide M."/>
            <person name="Spiegel L."/>
            <person name="Nascimento L."/>
            <person name="Zutavern T."/>
            <person name="O'Shaughnessy A."/>
            <person name="Dike S."/>
            <person name="Dedhia N."/>
            <person name="Preston R."/>
            <person name="Balija V."/>
            <person name="McCombie W.R."/>
            <person name="Chow T."/>
            <person name="Chen H."/>
            <person name="Chung M."/>
            <person name="Chen C."/>
            <person name="Shaw J."/>
            <person name="Wu H."/>
            <person name="Hsiao K."/>
            <person name="Chao Y."/>
            <person name="Chu M."/>
            <person name="Cheng C."/>
            <person name="Hour A."/>
            <person name="Lee P."/>
            <person name="Lin S."/>
            <person name="Lin Y."/>
            <person name="Liou J."/>
            <person name="Liu S."/>
            <person name="Hsing Y."/>
            <person name="Raghuvanshi S."/>
            <person name="Mohanty A."/>
            <person name="Bharti A.K."/>
            <person name="Gaur A."/>
            <person name="Gupta V."/>
            <person name="Kumar D."/>
            <person name="Ravi V."/>
            <person name="Vij S."/>
            <person name="Kapur A."/>
            <person name="Khurana P."/>
            <person name="Khurana P."/>
            <person name="Khurana J.P."/>
            <person name="Tyagi A.K."/>
            <person name="Gaikwad K."/>
            <person name="Singh A."/>
            <person name="Dalal V."/>
            <person name="Srivastava S."/>
            <person name="Dixit A."/>
            <person name="Pal A.K."/>
            <person name="Ghazi I.A."/>
            <person name="Yadav M."/>
            <person name="Pandit A."/>
            <person name="Bhargava A."/>
            <person name="Sureshbabu K."/>
            <person name="Batra K."/>
            <person name="Sharma T.R."/>
            <person name="Mohapatra T."/>
            <person name="Singh N.K."/>
            <person name="Messing J."/>
            <person name="Nelson A.B."/>
            <person name="Fuks G."/>
            <person name="Kavchok S."/>
            <person name="Keizer G."/>
            <person name="Linton E."/>
            <person name="Llaca V."/>
            <person name="Song R."/>
            <person name="Tanyolac B."/>
            <person name="Young S."/>
            <person name="Ho-Il K."/>
            <person name="Hahn J.H."/>
            <person name="Sangsakoo G."/>
            <person name="Vanavichit A."/>
            <person name="de Mattos Luiz.A.T."/>
            <person name="Zimmer P.D."/>
            <person name="Malone G."/>
            <person name="Dellagostin O."/>
            <person name="de Oliveira A.C."/>
            <person name="Bevan M."/>
            <person name="Bancroft I."/>
            <person name="Minx P."/>
            <person name="Cordum H."/>
            <person name="Wilson R."/>
            <person name="Cheng Z."/>
            <person name="Jin W."/>
            <person name="Jiang J."/>
            <person name="Leong S.A."/>
            <person name="Iwama H."/>
            <person name="Gojobori T."/>
            <person name="Itoh T."/>
            <person name="Niimura Y."/>
            <person name="Fujii Y."/>
            <person name="Habara T."/>
            <person name="Sakai H."/>
            <person name="Sato Y."/>
            <person name="Wilson G."/>
            <person name="Kumar K."/>
            <person name="McCouch S."/>
            <person name="Juretic N."/>
            <person name="Hoen D."/>
            <person name="Wright S."/>
            <person name="Bruskiewich R."/>
            <person name="Bureau T."/>
            <person name="Miyao A."/>
            <person name="Hirochika H."/>
            <person name="Nishikawa T."/>
            <person name="Kadowaki K."/>
            <person name="Sugiura M."/>
            <person name="Burr B."/>
            <person name="Sasaki T."/>
        </authorList>
    </citation>
    <scope>NUCLEOTIDE SEQUENCE [LARGE SCALE GENOMIC DNA]</scope>
    <source>
        <strain evidence="4">cv. Nipponbare</strain>
    </source>
</reference>
<organism evidence="3 4">
    <name type="scientific">Oryza sativa subsp. japonica</name>
    <name type="common">Rice</name>
    <dbReference type="NCBI Taxonomy" id="39947"/>
    <lineage>
        <taxon>Eukaryota</taxon>
        <taxon>Viridiplantae</taxon>
        <taxon>Streptophyta</taxon>
        <taxon>Embryophyta</taxon>
        <taxon>Tracheophyta</taxon>
        <taxon>Spermatophyta</taxon>
        <taxon>Magnoliopsida</taxon>
        <taxon>Liliopsida</taxon>
        <taxon>Poales</taxon>
        <taxon>Poaceae</taxon>
        <taxon>BOP clade</taxon>
        <taxon>Oryzoideae</taxon>
        <taxon>Oryzeae</taxon>
        <taxon>Oryzinae</taxon>
        <taxon>Oryza</taxon>
        <taxon>Oryza sativa</taxon>
    </lineage>
</organism>
<protein>
    <submittedName>
        <fullName evidence="3">Uncharacterized protein</fullName>
    </submittedName>
</protein>
<sequence length="152" mass="16218">MAAMMEMRRGGGGGESCGTARLQQAPRGAAIGWGRRWSSDVVFSPSTAMSLVVAAGSDQAWGGGGGDGAWQRKSGRWVDDLPSGSTEWGLQPPSSLKAAPSTAKWLCVASSFCSSTPSPRVVAFKLHQWLGREEKQHWPGGRGKESGIDWWR</sequence>
<dbReference type="Proteomes" id="UP000000763">
    <property type="component" value="Chromosome 9"/>
</dbReference>
<dbReference type="AlphaFoldDB" id="Q6K1W9"/>
<dbReference type="EMBL" id="AP005589">
    <property type="protein sequence ID" value="BAD23435.1"/>
    <property type="molecule type" value="Genomic_DNA"/>
</dbReference>
<gene>
    <name evidence="3" type="ORF">B1279D09.1</name>
    <name evidence="2" type="ORF">P0523B07.39</name>
</gene>
<evidence type="ECO:0000313" key="4">
    <source>
        <dbReference type="Proteomes" id="UP000000763"/>
    </source>
</evidence>
<name>Q6K1W9_ORYSJ</name>
<evidence type="ECO:0000256" key="1">
    <source>
        <dbReference type="SAM" id="MobiDB-lite"/>
    </source>
</evidence>
<feature type="region of interest" description="Disordered" evidence="1">
    <location>
        <begin position="1"/>
        <end position="20"/>
    </location>
</feature>
<reference evidence="4" key="4">
    <citation type="journal article" date="2008" name="Nucleic Acids Res.">
        <title>The rice annotation project database (RAP-DB): 2008 update.</title>
        <authorList>
            <consortium name="The rice annotation project (RAP)"/>
        </authorList>
    </citation>
    <scope>GENOME REANNOTATION</scope>
    <source>
        <strain evidence="4">cv. Nipponbare</strain>
    </source>
</reference>
<evidence type="ECO:0000313" key="3">
    <source>
        <dbReference type="EMBL" id="BAD23749.1"/>
    </source>
</evidence>
<proteinExistence type="predicted"/>
<reference evidence="2" key="1">
    <citation type="submission" date="2002-07" db="EMBL/GenBank/DDBJ databases">
        <title>Oryza sativa nipponbare(GA3) genomic DNA, chromosome 9, PAC clone:P0523B07.</title>
        <authorList>
            <person name="Sasaki T."/>
            <person name="Matsumoto T."/>
            <person name="Hattori M."/>
            <person name="Sakaki Y."/>
            <person name="Katayose Y."/>
        </authorList>
    </citation>
    <scope>NUCLEOTIDE SEQUENCE</scope>
</reference>
<feature type="region of interest" description="Disordered" evidence="1">
    <location>
        <begin position="62"/>
        <end position="95"/>
    </location>
</feature>